<sequence length="355" mass="40428">MENEKYVAYVSTYTTEIGDKHGIKIYDVDMKQGRMMEKDQVEITNSSYITISHNQKYLYSITDFGVEAYKILENGELSLINFESINGMRGCYLSTDYCDEYLFVAGYHDGKITVLRLKENGGIGSITDEVFHKGLGSIAERNFRPHVNCVKMTRDNKYLCAADLGMDHVKVYTLDREKGTLKLADVIRSDQESAPRHLKFSKDGRYLYIVHELKNCVDVYSYEVKNGNPYFERIQEISTLNDYHASNAAASTLNFSADFKYLVSSNAGDNSVIIYKINEETGLLTKVFCLPVSGDYPKDAALFPDNKHLVSLNHESASMTFFKVDLKKGLIIMNGPEVRVEQPNCIIFHKLRNFM</sequence>
<dbReference type="InterPro" id="IPR015943">
    <property type="entry name" value="WD40/YVTN_repeat-like_dom_sf"/>
</dbReference>
<gene>
    <name evidence="2" type="ORF">EDD76_10349</name>
</gene>
<dbReference type="GO" id="GO:0005829">
    <property type="term" value="C:cytosol"/>
    <property type="evidence" value="ECO:0007669"/>
    <property type="project" value="TreeGrafter"/>
</dbReference>
<comment type="similarity">
    <text evidence="1">Belongs to the cycloisomerase 2 family.</text>
</comment>
<dbReference type="STRING" id="1469948.GCA_000732725_01009"/>
<dbReference type="RefSeq" id="WP_031389754.1">
    <property type="nucleotide sequence ID" value="NZ_JPNB01000001.1"/>
</dbReference>
<dbReference type="InterPro" id="IPR019405">
    <property type="entry name" value="Lactonase_7-beta_prop"/>
</dbReference>
<dbReference type="EMBL" id="SLUO01000003">
    <property type="protein sequence ID" value="TCL59861.1"/>
    <property type="molecule type" value="Genomic_DNA"/>
</dbReference>
<evidence type="ECO:0000313" key="3">
    <source>
        <dbReference type="Proteomes" id="UP000295718"/>
    </source>
</evidence>
<dbReference type="Pfam" id="PF10282">
    <property type="entry name" value="Lactonase"/>
    <property type="match status" value="1"/>
</dbReference>
<dbReference type="PANTHER" id="PTHR30344:SF1">
    <property type="entry name" value="6-PHOSPHOGLUCONOLACTONASE"/>
    <property type="match status" value="1"/>
</dbReference>
<name>A0A4R1R373_9FIRM</name>
<dbReference type="OrthoDB" id="9790815at2"/>
<proteinExistence type="inferred from homology"/>
<dbReference type="Proteomes" id="UP000295718">
    <property type="component" value="Unassembled WGS sequence"/>
</dbReference>
<evidence type="ECO:0000256" key="1">
    <source>
        <dbReference type="ARBA" id="ARBA00005564"/>
    </source>
</evidence>
<protein>
    <submittedName>
        <fullName evidence="2">6-phosphogluconolactonase</fullName>
    </submittedName>
</protein>
<dbReference type="GO" id="GO:0017057">
    <property type="term" value="F:6-phosphogluconolactonase activity"/>
    <property type="evidence" value="ECO:0007669"/>
    <property type="project" value="TreeGrafter"/>
</dbReference>
<dbReference type="InterPro" id="IPR011048">
    <property type="entry name" value="Haem_d1_sf"/>
</dbReference>
<dbReference type="Gene3D" id="2.130.10.10">
    <property type="entry name" value="YVTN repeat-like/Quinoprotein amine dehydrogenase"/>
    <property type="match status" value="1"/>
</dbReference>
<evidence type="ECO:0000313" key="2">
    <source>
        <dbReference type="EMBL" id="TCL59861.1"/>
    </source>
</evidence>
<reference evidence="2 3" key="1">
    <citation type="submission" date="2019-03" db="EMBL/GenBank/DDBJ databases">
        <title>Genomic Encyclopedia of Type Strains, Phase IV (KMG-IV): sequencing the most valuable type-strain genomes for metagenomic binning, comparative biology and taxonomic classification.</title>
        <authorList>
            <person name="Goeker M."/>
        </authorList>
    </citation>
    <scope>NUCLEOTIDE SEQUENCE [LARGE SCALE GENOMIC DNA]</scope>
    <source>
        <strain evidence="2 3">DSM 100556</strain>
    </source>
</reference>
<keyword evidence="3" id="KW-1185">Reference proteome</keyword>
<dbReference type="InterPro" id="IPR050282">
    <property type="entry name" value="Cycloisomerase_2"/>
</dbReference>
<dbReference type="PANTHER" id="PTHR30344">
    <property type="entry name" value="6-PHOSPHOGLUCONOLACTONASE-RELATED"/>
    <property type="match status" value="1"/>
</dbReference>
<dbReference type="AlphaFoldDB" id="A0A4R1R373"/>
<organism evidence="2 3">
    <name type="scientific">Kineothrix alysoides</name>
    <dbReference type="NCBI Taxonomy" id="1469948"/>
    <lineage>
        <taxon>Bacteria</taxon>
        <taxon>Bacillati</taxon>
        <taxon>Bacillota</taxon>
        <taxon>Clostridia</taxon>
        <taxon>Lachnospirales</taxon>
        <taxon>Lachnospiraceae</taxon>
        <taxon>Kineothrix</taxon>
    </lineage>
</organism>
<dbReference type="SUPFAM" id="SSF51004">
    <property type="entry name" value="C-terminal (heme d1) domain of cytochrome cd1-nitrite reductase"/>
    <property type="match status" value="1"/>
</dbReference>
<comment type="caution">
    <text evidence="2">The sequence shown here is derived from an EMBL/GenBank/DDBJ whole genome shotgun (WGS) entry which is preliminary data.</text>
</comment>
<accession>A0A4R1R373</accession>